<sequence length="194" mass="21918">MDDYAHFLPEEPLAAEELTAVANTITTSEELEGQIVHEHIIGEDEVTGHKRARYESSDEPMKVWRRVSHIFLDNLLRHDGLGPDLPEPVCFFCQTPAGDSPSTRFFRCQDCGCFSQCHSCLTERHALTPLHVIKEWNGSFWEAAALHRLTLKDESPRSLRMSYQLGHTAGNGAYSALEYVENIMNITGCIHSIF</sequence>
<comment type="caution">
    <text evidence="1">The sequence shown here is derived from an EMBL/GenBank/DDBJ whole genome shotgun (WGS) entry which is preliminary data.</text>
</comment>
<dbReference type="EMBL" id="JACAZF010000007">
    <property type="protein sequence ID" value="KAF7299424.1"/>
    <property type="molecule type" value="Genomic_DNA"/>
</dbReference>
<keyword evidence="2" id="KW-1185">Reference proteome</keyword>
<accession>A0A8H6W4Z7</accession>
<name>A0A8H6W4Z7_9AGAR</name>
<dbReference type="AlphaFoldDB" id="A0A8H6W4Z7"/>
<dbReference type="RefSeq" id="XP_037218812.1">
    <property type="nucleotide sequence ID" value="XM_037365570.1"/>
</dbReference>
<dbReference type="OrthoDB" id="3004525at2759"/>
<organism evidence="1 2">
    <name type="scientific">Mycena indigotica</name>
    <dbReference type="NCBI Taxonomy" id="2126181"/>
    <lineage>
        <taxon>Eukaryota</taxon>
        <taxon>Fungi</taxon>
        <taxon>Dikarya</taxon>
        <taxon>Basidiomycota</taxon>
        <taxon>Agaricomycotina</taxon>
        <taxon>Agaricomycetes</taxon>
        <taxon>Agaricomycetidae</taxon>
        <taxon>Agaricales</taxon>
        <taxon>Marasmiineae</taxon>
        <taxon>Mycenaceae</taxon>
        <taxon>Mycena</taxon>
    </lineage>
</organism>
<dbReference type="Proteomes" id="UP000636479">
    <property type="component" value="Unassembled WGS sequence"/>
</dbReference>
<gene>
    <name evidence="1" type="ORF">MIND_00892200</name>
</gene>
<evidence type="ECO:0000313" key="1">
    <source>
        <dbReference type="EMBL" id="KAF7299424.1"/>
    </source>
</evidence>
<dbReference type="GeneID" id="59348086"/>
<protein>
    <submittedName>
        <fullName evidence="1">CxC2 domain-containing protein</fullName>
    </submittedName>
</protein>
<evidence type="ECO:0000313" key="2">
    <source>
        <dbReference type="Proteomes" id="UP000636479"/>
    </source>
</evidence>
<reference evidence="1" key="1">
    <citation type="submission" date="2020-05" db="EMBL/GenBank/DDBJ databases">
        <title>Mycena genomes resolve the evolution of fungal bioluminescence.</title>
        <authorList>
            <person name="Tsai I.J."/>
        </authorList>
    </citation>
    <scope>NUCLEOTIDE SEQUENCE</scope>
    <source>
        <strain evidence="1">171206Taipei</strain>
    </source>
</reference>
<proteinExistence type="predicted"/>